<evidence type="ECO:0000256" key="2">
    <source>
        <dbReference type="SAM" id="Phobius"/>
    </source>
</evidence>
<keyword evidence="2" id="KW-0812">Transmembrane</keyword>
<evidence type="ECO:0000313" key="5">
    <source>
        <dbReference type="Proteomes" id="UP000033607"/>
    </source>
</evidence>
<keyword evidence="2" id="KW-0472">Membrane</keyword>
<dbReference type="Proteomes" id="UP000033607">
    <property type="component" value="Unassembled WGS sequence"/>
</dbReference>
<keyword evidence="2" id="KW-1133">Transmembrane helix</keyword>
<evidence type="ECO:0000256" key="1">
    <source>
        <dbReference type="SAM" id="MobiDB-lite"/>
    </source>
</evidence>
<name>A0A0F5YGD2_9CYAN</name>
<dbReference type="OrthoDB" id="513338at2"/>
<proteinExistence type="predicted"/>
<dbReference type="AlphaFoldDB" id="A0A0F5YGD2"/>
<sequence length="134" mass="15194">MNADTFNTYSVTCPICHHTSIVSSMGVFGGLFTCPHCHTHFVISNSGHFVRDPFCLQKWAVGQMLRRQSHPWARIRRDLWLTRRFPLAVLVSGILFISLAIAATNQLNTEQSTLDMQSESIQEEESDSQSPDFH</sequence>
<accession>A0A0F5YGD2</accession>
<reference evidence="3 5" key="1">
    <citation type="submission" date="2015-06" db="EMBL/GenBank/DDBJ databases">
        <title>Draft genome assembly of filamentous brackish cyanobacterium Limnoraphis robusta strain CS-951.</title>
        <authorList>
            <person name="Willis A."/>
            <person name="Parks M."/>
            <person name="Burford M.A."/>
        </authorList>
    </citation>
    <scope>NUCLEOTIDE SEQUENCE [LARGE SCALE GENOMIC DNA]</scope>
    <source>
        <strain evidence="3 5">CS-951</strain>
    </source>
</reference>
<comment type="caution">
    <text evidence="3">The sequence shown here is derived from an EMBL/GenBank/DDBJ whole genome shotgun (WGS) entry which is preliminary data.</text>
</comment>
<gene>
    <name evidence="3" type="ORF">WN50_15310</name>
    <name evidence="4" type="ORF">WN50_31310</name>
</gene>
<protein>
    <submittedName>
        <fullName evidence="3">Uncharacterized protein</fullName>
    </submittedName>
</protein>
<dbReference type="RefSeq" id="WP_046279426.1">
    <property type="nucleotide sequence ID" value="NZ_LATL02000007.1"/>
</dbReference>
<dbReference type="EMBL" id="LATL02000007">
    <property type="protein sequence ID" value="KMW70950.1"/>
    <property type="molecule type" value="Genomic_DNA"/>
</dbReference>
<organism evidence="3 5">
    <name type="scientific">Limnoraphis robusta CS-951</name>
    <dbReference type="NCBI Taxonomy" id="1637645"/>
    <lineage>
        <taxon>Bacteria</taxon>
        <taxon>Bacillati</taxon>
        <taxon>Cyanobacteriota</taxon>
        <taxon>Cyanophyceae</taxon>
        <taxon>Oscillatoriophycideae</taxon>
        <taxon>Oscillatoriales</taxon>
        <taxon>Sirenicapillariaceae</taxon>
        <taxon>Limnoraphis</taxon>
    </lineage>
</organism>
<evidence type="ECO:0000313" key="3">
    <source>
        <dbReference type="EMBL" id="KKD37270.1"/>
    </source>
</evidence>
<dbReference type="EMBL" id="LATL02000214">
    <property type="protein sequence ID" value="KKD37270.1"/>
    <property type="molecule type" value="Genomic_DNA"/>
</dbReference>
<feature type="transmembrane region" description="Helical" evidence="2">
    <location>
        <begin position="85"/>
        <end position="103"/>
    </location>
</feature>
<feature type="region of interest" description="Disordered" evidence="1">
    <location>
        <begin position="113"/>
        <end position="134"/>
    </location>
</feature>
<evidence type="ECO:0000313" key="4">
    <source>
        <dbReference type="EMBL" id="KMW70950.1"/>
    </source>
</evidence>